<sequence length="54" mass="5619">TKVVIASMSLSGAEDGLATETVSLSYGAVRYRHASKGEEAGLGVSHDLIQQTVK</sequence>
<evidence type="ECO:0000313" key="1">
    <source>
        <dbReference type="EMBL" id="GAI37157.1"/>
    </source>
</evidence>
<protein>
    <recommendedName>
        <fullName evidence="2">Type VI secretion system tube protein Hcp</fullName>
    </recommendedName>
</protein>
<comment type="caution">
    <text evidence="1">The sequence shown here is derived from an EMBL/GenBank/DDBJ whole genome shotgun (WGS) entry which is preliminary data.</text>
</comment>
<feature type="non-terminal residue" evidence="1">
    <location>
        <position position="1"/>
    </location>
</feature>
<dbReference type="AlphaFoldDB" id="X1MZI4"/>
<dbReference type="SUPFAM" id="SSF141452">
    <property type="entry name" value="Hcp1-like"/>
    <property type="match status" value="1"/>
</dbReference>
<evidence type="ECO:0008006" key="2">
    <source>
        <dbReference type="Google" id="ProtNLM"/>
    </source>
</evidence>
<organism evidence="1">
    <name type="scientific">marine sediment metagenome</name>
    <dbReference type="NCBI Taxonomy" id="412755"/>
    <lineage>
        <taxon>unclassified sequences</taxon>
        <taxon>metagenomes</taxon>
        <taxon>ecological metagenomes</taxon>
    </lineage>
</organism>
<gene>
    <name evidence="1" type="ORF">S06H3_45966</name>
</gene>
<dbReference type="EMBL" id="BARV01028754">
    <property type="protein sequence ID" value="GAI37157.1"/>
    <property type="molecule type" value="Genomic_DNA"/>
</dbReference>
<dbReference type="InterPro" id="IPR036624">
    <property type="entry name" value="Hcp1-lik_sf"/>
</dbReference>
<dbReference type="Gene3D" id="2.30.110.20">
    <property type="entry name" value="Hcp1-like"/>
    <property type="match status" value="1"/>
</dbReference>
<proteinExistence type="predicted"/>
<accession>X1MZI4</accession>
<reference evidence="1" key="1">
    <citation type="journal article" date="2014" name="Front. Microbiol.">
        <title>High frequency of phylogenetically diverse reductive dehalogenase-homologous genes in deep subseafloor sedimentary metagenomes.</title>
        <authorList>
            <person name="Kawai M."/>
            <person name="Futagami T."/>
            <person name="Toyoda A."/>
            <person name="Takaki Y."/>
            <person name="Nishi S."/>
            <person name="Hori S."/>
            <person name="Arai W."/>
            <person name="Tsubouchi T."/>
            <person name="Morono Y."/>
            <person name="Uchiyama I."/>
            <person name="Ito T."/>
            <person name="Fujiyama A."/>
            <person name="Inagaki F."/>
            <person name="Takami H."/>
        </authorList>
    </citation>
    <scope>NUCLEOTIDE SEQUENCE</scope>
    <source>
        <strain evidence="1">Expedition CK06-06</strain>
    </source>
</reference>
<name>X1MZI4_9ZZZZ</name>